<gene>
    <name evidence="1" type="ORF">DILT_LOCUS11211</name>
</gene>
<keyword evidence="2" id="KW-1185">Reference proteome</keyword>
<reference evidence="1 2" key="1">
    <citation type="submission" date="2018-11" db="EMBL/GenBank/DDBJ databases">
        <authorList>
            <consortium name="Pathogen Informatics"/>
        </authorList>
    </citation>
    <scope>NUCLEOTIDE SEQUENCE [LARGE SCALE GENOMIC DNA]</scope>
</reference>
<name>A0A3P7LQ79_DIBLA</name>
<protein>
    <submittedName>
        <fullName evidence="1">Uncharacterized protein</fullName>
    </submittedName>
</protein>
<evidence type="ECO:0000313" key="2">
    <source>
        <dbReference type="Proteomes" id="UP000281553"/>
    </source>
</evidence>
<proteinExistence type="predicted"/>
<dbReference type="Proteomes" id="UP000281553">
    <property type="component" value="Unassembled WGS sequence"/>
</dbReference>
<evidence type="ECO:0000313" key="1">
    <source>
        <dbReference type="EMBL" id="VDN15380.1"/>
    </source>
</evidence>
<dbReference type="AlphaFoldDB" id="A0A3P7LQ79"/>
<accession>A0A3P7LQ79</accession>
<dbReference type="EMBL" id="UYRU01062311">
    <property type="protein sequence ID" value="VDN15380.1"/>
    <property type="molecule type" value="Genomic_DNA"/>
</dbReference>
<sequence length="203" mass="23169">MFAGRAHEDFTTTAGTVVFDLSPYARIISPPYLFLNGTAWQLNSSLVLRLTLLSSGSWDTQISVEVQYICSSHFEGSLFFSNQWWAVGEADDVALKVIYFLPSCASSASHTSGRVLLARNLREDVVKAIRVLQRLHGRDPRLKLLLHLADGFATPKVWPWYVDDTFVVIERVKVYIFKERLNNVFTNIQFMMEKEESIQFCLP</sequence>
<dbReference type="OrthoDB" id="5914444at2759"/>
<organism evidence="1 2">
    <name type="scientific">Dibothriocephalus latus</name>
    <name type="common">Fish tapeworm</name>
    <name type="synonym">Diphyllobothrium latum</name>
    <dbReference type="NCBI Taxonomy" id="60516"/>
    <lineage>
        <taxon>Eukaryota</taxon>
        <taxon>Metazoa</taxon>
        <taxon>Spiralia</taxon>
        <taxon>Lophotrochozoa</taxon>
        <taxon>Platyhelminthes</taxon>
        <taxon>Cestoda</taxon>
        <taxon>Eucestoda</taxon>
        <taxon>Diphyllobothriidea</taxon>
        <taxon>Diphyllobothriidae</taxon>
        <taxon>Dibothriocephalus</taxon>
    </lineage>
</organism>